<accession>A0AB34JLG6</accession>
<evidence type="ECO:0000256" key="1">
    <source>
        <dbReference type="ARBA" id="ARBA00008666"/>
    </source>
</evidence>
<feature type="region of interest" description="Disordered" evidence="2">
    <location>
        <begin position="327"/>
        <end position="360"/>
    </location>
</feature>
<gene>
    <name evidence="3" type="ORF">AB1Y20_017728</name>
</gene>
<dbReference type="AlphaFoldDB" id="A0AB34JLG6"/>
<dbReference type="EMBL" id="JBGBPQ010000006">
    <property type="protein sequence ID" value="KAL1522756.1"/>
    <property type="molecule type" value="Genomic_DNA"/>
</dbReference>
<organism evidence="3 4">
    <name type="scientific">Prymnesium parvum</name>
    <name type="common">Toxic golden alga</name>
    <dbReference type="NCBI Taxonomy" id="97485"/>
    <lineage>
        <taxon>Eukaryota</taxon>
        <taxon>Haptista</taxon>
        <taxon>Haptophyta</taxon>
        <taxon>Prymnesiophyceae</taxon>
        <taxon>Prymnesiales</taxon>
        <taxon>Prymnesiaceae</taxon>
        <taxon>Prymnesium</taxon>
    </lineage>
</organism>
<reference evidence="3 4" key="1">
    <citation type="journal article" date="2024" name="Science">
        <title>Giant polyketide synthase enzymes in the biosynthesis of giant marine polyether toxins.</title>
        <authorList>
            <person name="Fallon T.R."/>
            <person name="Shende V.V."/>
            <person name="Wierzbicki I.H."/>
            <person name="Pendleton A.L."/>
            <person name="Watervoot N.F."/>
            <person name="Auber R.P."/>
            <person name="Gonzalez D.J."/>
            <person name="Wisecaver J.H."/>
            <person name="Moore B.S."/>
        </authorList>
    </citation>
    <scope>NUCLEOTIDE SEQUENCE [LARGE SCALE GENOMIC DNA]</scope>
    <source>
        <strain evidence="3 4">12B1</strain>
    </source>
</reference>
<evidence type="ECO:0000313" key="3">
    <source>
        <dbReference type="EMBL" id="KAL1522756.1"/>
    </source>
</evidence>
<proteinExistence type="inferred from homology"/>
<name>A0AB34JLG6_PRYPA</name>
<sequence>MADPAPPGRQLVNTCDGRPLASALSSSSLAGMEPSARRGSVQRHHKPKTLQACEIRFSLDEPPPVHIDASALLSRATRNMPISIRCTRKDFIADANCRDACVLTTHSFWYCFCALQQPESEGIQAHLMRLMAQHFARLSFALRCDKDVFFVHFPPLLAHAVLYGLRTHNSLPKASATFARSVFCHLVALLGGHMPPHLMQEHFNYAERPPTVPGEHGAVHRRNPAVFSLPASAQEKRLYGGEVTFKPLSDPNVLKRSSKRLAEFETLRRQHNLETRLLKRVTEIRCREIDAARDYKLSLDPPTLADFTLDVVEGRKNVEADLIRFKAEGRQQRLDGKPASPSPPKDGGLRKSPKRSSHTP</sequence>
<protein>
    <submittedName>
        <fullName evidence="3">Uncharacterized protein</fullName>
    </submittedName>
</protein>
<dbReference type="Proteomes" id="UP001515480">
    <property type="component" value="Unassembled WGS sequence"/>
</dbReference>
<comment type="similarity">
    <text evidence="1">Belongs to the FAM227 family.</text>
</comment>
<dbReference type="Pfam" id="PF14922">
    <property type="entry name" value="FWWh"/>
    <property type="match status" value="1"/>
</dbReference>
<comment type="caution">
    <text evidence="3">The sequence shown here is derived from an EMBL/GenBank/DDBJ whole genome shotgun (WGS) entry which is preliminary data.</text>
</comment>
<feature type="compositionally biased region" description="Basic residues" evidence="2">
    <location>
        <begin position="351"/>
        <end position="360"/>
    </location>
</feature>
<dbReference type="InterPro" id="IPR029417">
    <property type="entry name" value="FAM227"/>
</dbReference>
<feature type="compositionally biased region" description="Basic and acidic residues" evidence="2">
    <location>
        <begin position="327"/>
        <end position="336"/>
    </location>
</feature>
<keyword evidence="4" id="KW-1185">Reference proteome</keyword>
<feature type="region of interest" description="Disordered" evidence="2">
    <location>
        <begin position="26"/>
        <end position="46"/>
    </location>
</feature>
<evidence type="ECO:0000313" key="4">
    <source>
        <dbReference type="Proteomes" id="UP001515480"/>
    </source>
</evidence>
<evidence type="ECO:0000256" key="2">
    <source>
        <dbReference type="SAM" id="MobiDB-lite"/>
    </source>
</evidence>